<evidence type="ECO:0000256" key="3">
    <source>
        <dbReference type="ARBA" id="ARBA00023082"/>
    </source>
</evidence>
<dbReference type="InterPro" id="IPR013325">
    <property type="entry name" value="RNA_pol_sigma_r2"/>
</dbReference>
<dbReference type="InterPro" id="IPR013324">
    <property type="entry name" value="RNA_pol_sigma_r3/r4-like"/>
</dbReference>
<gene>
    <name evidence="7" type="ORF">HELGO_WM6645</name>
</gene>
<dbReference type="GO" id="GO:0016987">
    <property type="term" value="F:sigma factor activity"/>
    <property type="evidence" value="ECO:0007669"/>
    <property type="project" value="UniProtKB-KW"/>
</dbReference>
<evidence type="ECO:0000256" key="4">
    <source>
        <dbReference type="ARBA" id="ARBA00023163"/>
    </source>
</evidence>
<dbReference type="NCBIfam" id="TIGR02937">
    <property type="entry name" value="sigma70-ECF"/>
    <property type="match status" value="1"/>
</dbReference>
<dbReference type="Pfam" id="PF04542">
    <property type="entry name" value="Sigma70_r2"/>
    <property type="match status" value="1"/>
</dbReference>
<dbReference type="EMBL" id="CACVAY010000112">
    <property type="protein sequence ID" value="CAA6823384.1"/>
    <property type="molecule type" value="Genomic_DNA"/>
</dbReference>
<dbReference type="GO" id="GO:0003677">
    <property type="term" value="F:DNA binding"/>
    <property type="evidence" value="ECO:0007669"/>
    <property type="project" value="InterPro"/>
</dbReference>
<feature type="domain" description="RNA polymerase sigma factor 70 region 4 type 2" evidence="6">
    <location>
        <begin position="128"/>
        <end position="175"/>
    </location>
</feature>
<name>A0A6S6TVE0_9GAMM</name>
<comment type="similarity">
    <text evidence="1">Belongs to the sigma-70 factor family. ECF subfamily.</text>
</comment>
<dbReference type="PANTHER" id="PTHR43133:SF62">
    <property type="entry name" value="RNA POLYMERASE SIGMA FACTOR SIGZ"/>
    <property type="match status" value="1"/>
</dbReference>
<evidence type="ECO:0000256" key="1">
    <source>
        <dbReference type="ARBA" id="ARBA00010641"/>
    </source>
</evidence>
<dbReference type="Gene3D" id="1.10.10.10">
    <property type="entry name" value="Winged helix-like DNA-binding domain superfamily/Winged helix DNA-binding domain"/>
    <property type="match status" value="1"/>
</dbReference>
<keyword evidence="3" id="KW-0731">Sigma factor</keyword>
<dbReference type="Gene3D" id="1.10.1740.10">
    <property type="match status" value="1"/>
</dbReference>
<dbReference type="InterPro" id="IPR014284">
    <property type="entry name" value="RNA_pol_sigma-70_dom"/>
</dbReference>
<dbReference type="InterPro" id="IPR013249">
    <property type="entry name" value="RNA_pol_sigma70_r4_t2"/>
</dbReference>
<organism evidence="7">
    <name type="scientific">uncultured Thiotrichaceae bacterium</name>
    <dbReference type="NCBI Taxonomy" id="298394"/>
    <lineage>
        <taxon>Bacteria</taxon>
        <taxon>Pseudomonadati</taxon>
        <taxon>Pseudomonadota</taxon>
        <taxon>Gammaproteobacteria</taxon>
        <taxon>Thiotrichales</taxon>
        <taxon>Thiotrichaceae</taxon>
        <taxon>environmental samples</taxon>
    </lineage>
</organism>
<dbReference type="GO" id="GO:0006352">
    <property type="term" value="P:DNA-templated transcription initiation"/>
    <property type="evidence" value="ECO:0007669"/>
    <property type="project" value="InterPro"/>
</dbReference>
<protein>
    <recommendedName>
        <fullName evidence="8">RNA polymerase subunit sigma-24</fullName>
    </recommendedName>
</protein>
<dbReference type="CDD" id="cd06171">
    <property type="entry name" value="Sigma70_r4"/>
    <property type="match status" value="1"/>
</dbReference>
<dbReference type="InterPro" id="IPR007627">
    <property type="entry name" value="RNA_pol_sigma70_r2"/>
</dbReference>
<evidence type="ECO:0000259" key="6">
    <source>
        <dbReference type="Pfam" id="PF08281"/>
    </source>
</evidence>
<evidence type="ECO:0008006" key="8">
    <source>
        <dbReference type="Google" id="ProtNLM"/>
    </source>
</evidence>
<dbReference type="PANTHER" id="PTHR43133">
    <property type="entry name" value="RNA POLYMERASE ECF-TYPE SIGMA FACTO"/>
    <property type="match status" value="1"/>
</dbReference>
<sequence length="197" mass="22540">MSDDTSHLINLLQRISQEDEKALEELYNCTVKRIYGMARKFVVNPDLAEEVVSDVFMQVWEQAERYTESKAAPMGWLLMICRSRALDKLRREKKFTEKTYSTNEENPVEDPHAEEPIVDMMDHELSKEVIEALEQLSVKQRQALCLVFYKGMSHKEIASYTGDPLGTVKSNLRRAQEVLRGSLLEAYKATGGLHGNA</sequence>
<feature type="domain" description="RNA polymerase sigma-70 region 2" evidence="5">
    <location>
        <begin position="26"/>
        <end position="94"/>
    </location>
</feature>
<accession>A0A6S6TVE0</accession>
<proteinExistence type="inferred from homology"/>
<dbReference type="SUPFAM" id="SSF88946">
    <property type="entry name" value="Sigma2 domain of RNA polymerase sigma factors"/>
    <property type="match status" value="1"/>
</dbReference>
<keyword evidence="4" id="KW-0804">Transcription</keyword>
<dbReference type="InterPro" id="IPR036388">
    <property type="entry name" value="WH-like_DNA-bd_sf"/>
</dbReference>
<dbReference type="AlphaFoldDB" id="A0A6S6TVE0"/>
<dbReference type="InterPro" id="IPR039425">
    <property type="entry name" value="RNA_pol_sigma-70-like"/>
</dbReference>
<evidence type="ECO:0000256" key="2">
    <source>
        <dbReference type="ARBA" id="ARBA00023015"/>
    </source>
</evidence>
<evidence type="ECO:0000313" key="7">
    <source>
        <dbReference type="EMBL" id="CAA6823384.1"/>
    </source>
</evidence>
<dbReference type="SUPFAM" id="SSF88659">
    <property type="entry name" value="Sigma3 and sigma4 domains of RNA polymerase sigma factors"/>
    <property type="match status" value="1"/>
</dbReference>
<reference evidence="7" key="1">
    <citation type="submission" date="2020-01" db="EMBL/GenBank/DDBJ databases">
        <authorList>
            <person name="Meier V. D."/>
            <person name="Meier V D."/>
        </authorList>
    </citation>
    <scope>NUCLEOTIDE SEQUENCE</scope>
    <source>
        <strain evidence="7">HLG_WM_MAG_07</strain>
    </source>
</reference>
<keyword evidence="2" id="KW-0805">Transcription regulation</keyword>
<evidence type="ECO:0000259" key="5">
    <source>
        <dbReference type="Pfam" id="PF04542"/>
    </source>
</evidence>
<dbReference type="Pfam" id="PF08281">
    <property type="entry name" value="Sigma70_r4_2"/>
    <property type="match status" value="1"/>
</dbReference>